<keyword evidence="2" id="KW-0560">Oxidoreductase</keyword>
<dbReference type="InterPro" id="IPR050857">
    <property type="entry name" value="D-2-hydroxyacid_DH"/>
</dbReference>
<organism evidence="5">
    <name type="scientific">marine metagenome</name>
    <dbReference type="NCBI Taxonomy" id="408172"/>
    <lineage>
        <taxon>unclassified sequences</taxon>
        <taxon>metagenomes</taxon>
        <taxon>ecological metagenomes</taxon>
    </lineage>
</organism>
<sequence>MVKIVVLDDYQGVALSLADWSRFPPGTEITVLSHNIEGKPEIIKQLGEFEVISAMRERTVFSADILNQLPNLKLLVTTGMRNASIDLYAATELGILVCGTEGSTQSTSELTWGLILALLRHIPEENMSIRKGEWQKTVGNSLEGKTLGVLGLGRLGSQVAMIGQAFGMSVITWSQNLTEERALEFNAELVTKDT</sequence>
<dbReference type="InterPro" id="IPR029752">
    <property type="entry name" value="D-isomer_DH_CS1"/>
</dbReference>
<dbReference type="InterPro" id="IPR006140">
    <property type="entry name" value="D-isomer_DH_NAD-bd"/>
</dbReference>
<dbReference type="Pfam" id="PF02826">
    <property type="entry name" value="2-Hacid_dh_C"/>
    <property type="match status" value="1"/>
</dbReference>
<name>A0A383D8R1_9ZZZZ</name>
<comment type="similarity">
    <text evidence="1">Belongs to the D-isomer specific 2-hydroxyacid dehydrogenase family.</text>
</comment>
<dbReference type="AlphaFoldDB" id="A0A383D8R1"/>
<protein>
    <recommendedName>
        <fullName evidence="4">D-isomer specific 2-hydroxyacid dehydrogenase NAD-binding domain-containing protein</fullName>
    </recommendedName>
</protein>
<evidence type="ECO:0000256" key="1">
    <source>
        <dbReference type="ARBA" id="ARBA00005854"/>
    </source>
</evidence>
<dbReference type="GO" id="GO:0016616">
    <property type="term" value="F:oxidoreductase activity, acting on the CH-OH group of donors, NAD or NADP as acceptor"/>
    <property type="evidence" value="ECO:0007669"/>
    <property type="project" value="InterPro"/>
</dbReference>
<reference evidence="5" key="1">
    <citation type="submission" date="2018-05" db="EMBL/GenBank/DDBJ databases">
        <authorList>
            <person name="Lanie J.A."/>
            <person name="Ng W.-L."/>
            <person name="Kazmierczak K.M."/>
            <person name="Andrzejewski T.M."/>
            <person name="Davidsen T.M."/>
            <person name="Wayne K.J."/>
            <person name="Tettelin H."/>
            <person name="Glass J.I."/>
            <person name="Rusch D."/>
            <person name="Podicherti R."/>
            <person name="Tsui H.-C.T."/>
            <person name="Winkler M.E."/>
        </authorList>
    </citation>
    <scope>NUCLEOTIDE SEQUENCE</scope>
</reference>
<dbReference type="SUPFAM" id="SSF52283">
    <property type="entry name" value="Formate/glycerate dehydrogenase catalytic domain-like"/>
    <property type="match status" value="1"/>
</dbReference>
<proteinExistence type="inferred from homology"/>
<evidence type="ECO:0000313" key="5">
    <source>
        <dbReference type="EMBL" id="SVE40872.1"/>
    </source>
</evidence>
<evidence type="ECO:0000259" key="4">
    <source>
        <dbReference type="Pfam" id="PF02826"/>
    </source>
</evidence>
<evidence type="ECO:0000256" key="3">
    <source>
        <dbReference type="ARBA" id="ARBA00023027"/>
    </source>
</evidence>
<dbReference type="PROSITE" id="PS00065">
    <property type="entry name" value="D_2_HYDROXYACID_DH_1"/>
    <property type="match status" value="1"/>
</dbReference>
<dbReference type="GO" id="GO:0051287">
    <property type="term" value="F:NAD binding"/>
    <property type="evidence" value="ECO:0007669"/>
    <property type="project" value="InterPro"/>
</dbReference>
<dbReference type="SUPFAM" id="SSF51735">
    <property type="entry name" value="NAD(P)-binding Rossmann-fold domains"/>
    <property type="match status" value="1"/>
</dbReference>
<dbReference type="Gene3D" id="3.40.50.720">
    <property type="entry name" value="NAD(P)-binding Rossmann-like Domain"/>
    <property type="match status" value="2"/>
</dbReference>
<dbReference type="PANTHER" id="PTHR42789">
    <property type="entry name" value="D-ISOMER SPECIFIC 2-HYDROXYACID DEHYDROGENASE FAMILY PROTEIN (AFU_ORTHOLOGUE AFUA_6G10090)"/>
    <property type="match status" value="1"/>
</dbReference>
<dbReference type="InterPro" id="IPR036291">
    <property type="entry name" value="NAD(P)-bd_dom_sf"/>
</dbReference>
<accession>A0A383D8R1</accession>
<feature type="non-terminal residue" evidence="5">
    <location>
        <position position="194"/>
    </location>
</feature>
<keyword evidence="3" id="KW-0520">NAD</keyword>
<feature type="domain" description="D-isomer specific 2-hydroxyacid dehydrogenase NAD-binding" evidence="4">
    <location>
        <begin position="113"/>
        <end position="189"/>
    </location>
</feature>
<evidence type="ECO:0000256" key="2">
    <source>
        <dbReference type="ARBA" id="ARBA00023002"/>
    </source>
</evidence>
<gene>
    <name evidence="5" type="ORF">METZ01_LOCUS493726</name>
</gene>
<dbReference type="EMBL" id="UINC01215261">
    <property type="protein sequence ID" value="SVE40872.1"/>
    <property type="molecule type" value="Genomic_DNA"/>
</dbReference>
<dbReference type="PANTHER" id="PTHR42789:SF1">
    <property type="entry name" value="D-ISOMER SPECIFIC 2-HYDROXYACID DEHYDROGENASE FAMILY PROTEIN (AFU_ORTHOLOGUE AFUA_6G10090)"/>
    <property type="match status" value="1"/>
</dbReference>